<name>A0ABS6B5P0_9NOCA</name>
<proteinExistence type="predicted"/>
<dbReference type="InterPro" id="IPR025971">
    <property type="entry name" value="LppP/LprE"/>
</dbReference>
<dbReference type="Pfam" id="PF14041">
    <property type="entry name" value="Lipoprotein_21"/>
    <property type="match status" value="1"/>
</dbReference>
<keyword evidence="5 7" id="KW-0449">Lipoprotein</keyword>
<evidence type="ECO:0000256" key="6">
    <source>
        <dbReference type="SAM" id="MobiDB-lite"/>
    </source>
</evidence>
<evidence type="ECO:0000256" key="1">
    <source>
        <dbReference type="ARBA" id="ARBA00022475"/>
    </source>
</evidence>
<evidence type="ECO:0000313" key="7">
    <source>
        <dbReference type="EMBL" id="MBU3064660.1"/>
    </source>
</evidence>
<gene>
    <name evidence="7" type="ORF">KO481_24400</name>
</gene>
<evidence type="ECO:0000256" key="5">
    <source>
        <dbReference type="ARBA" id="ARBA00023288"/>
    </source>
</evidence>
<organism evidence="7 8">
    <name type="scientific">Nocardia albiluteola</name>
    <dbReference type="NCBI Taxonomy" id="2842303"/>
    <lineage>
        <taxon>Bacteria</taxon>
        <taxon>Bacillati</taxon>
        <taxon>Actinomycetota</taxon>
        <taxon>Actinomycetes</taxon>
        <taxon>Mycobacteriales</taxon>
        <taxon>Nocardiaceae</taxon>
        <taxon>Nocardia</taxon>
    </lineage>
</organism>
<keyword evidence="4" id="KW-0564">Palmitate</keyword>
<evidence type="ECO:0000256" key="4">
    <source>
        <dbReference type="ARBA" id="ARBA00023139"/>
    </source>
</evidence>
<feature type="compositionally biased region" description="Low complexity" evidence="6">
    <location>
        <begin position="41"/>
        <end position="54"/>
    </location>
</feature>
<evidence type="ECO:0000313" key="8">
    <source>
        <dbReference type="Proteomes" id="UP000733379"/>
    </source>
</evidence>
<protein>
    <submittedName>
        <fullName evidence="7">LppP/LprE family lipoprotein</fullName>
    </submittedName>
</protein>
<comment type="caution">
    <text evidence="7">The sequence shown here is derived from an EMBL/GenBank/DDBJ whole genome shotgun (WGS) entry which is preliminary data.</text>
</comment>
<evidence type="ECO:0000256" key="2">
    <source>
        <dbReference type="ARBA" id="ARBA00022729"/>
    </source>
</evidence>
<keyword evidence="3" id="KW-0472">Membrane</keyword>
<dbReference type="EMBL" id="JAHKNI010000008">
    <property type="protein sequence ID" value="MBU3064660.1"/>
    <property type="molecule type" value="Genomic_DNA"/>
</dbReference>
<sequence>MLARTERRSRTVSRTTGGALAAAVTSAVIAAGLLTGCGSSGGSAAAPSTATPVSQAHSQATAAPIASGEPSPAACGVDLSSPAVAAAVRRQPTEPATHSAWDTDPKTFEGNFNPCATLSTAIITIQGATGSSPNQALMFHKGTYLGTATSRAYGFTSLDTATTTDDTVVLDYKTPGSCNACADGTVSHVQFHWDGTHVVMTGKLPSY</sequence>
<feature type="region of interest" description="Disordered" evidence="6">
    <location>
        <begin position="41"/>
        <end position="74"/>
    </location>
</feature>
<evidence type="ECO:0000256" key="3">
    <source>
        <dbReference type="ARBA" id="ARBA00023136"/>
    </source>
</evidence>
<keyword evidence="1" id="KW-1003">Cell membrane</keyword>
<dbReference type="Proteomes" id="UP000733379">
    <property type="component" value="Unassembled WGS sequence"/>
</dbReference>
<keyword evidence="8" id="KW-1185">Reference proteome</keyword>
<reference evidence="7 8" key="1">
    <citation type="submission" date="2021-06" db="EMBL/GenBank/DDBJ databases">
        <title>Actinomycetes sequencing.</title>
        <authorList>
            <person name="Shan Q."/>
        </authorList>
    </citation>
    <scope>NUCLEOTIDE SEQUENCE [LARGE SCALE GENOMIC DNA]</scope>
    <source>
        <strain evidence="7 8">NEAU-G5</strain>
    </source>
</reference>
<accession>A0ABS6B5P0</accession>
<keyword evidence="2" id="KW-0732">Signal</keyword>